<keyword evidence="2" id="KW-1185">Reference proteome</keyword>
<dbReference type="Proteomes" id="UP001211907">
    <property type="component" value="Unassembled WGS sequence"/>
</dbReference>
<comment type="caution">
    <text evidence="1">The sequence shown here is derived from an EMBL/GenBank/DDBJ whole genome shotgun (WGS) entry which is preliminary data.</text>
</comment>
<sequence length="278" mass="31924">MGLVKVDVKSGLDQFGALKSFLASLKKLGLPIVSPYVGSSENKTDSWIGVENWNSMSGVFNRWRKVNSTIPLYGFDFEFNDSNPAIKGDLWNLTPISKLVVLQESCRDPDPQLLRHCRAMLHGARINSLFKRNVINLTRCRQLPEKHVGLAETPINSICELNGTQDSFEIEAKLFQRLLMYYLHRLYVHYESVGDEMPFEIKRGMEIVHIRGKSLIGLLICSDKYEYNFNTELEFILGTARASKKPSVDLMYSTRNYLKRFADEVSCKMYIHDLRIKS</sequence>
<dbReference type="AlphaFoldDB" id="A0AAD5T5U6"/>
<name>A0AAD5T5U6_9FUNG</name>
<evidence type="ECO:0000313" key="1">
    <source>
        <dbReference type="EMBL" id="KAJ3127733.1"/>
    </source>
</evidence>
<organism evidence="1 2">
    <name type="scientific">Physocladia obscura</name>
    <dbReference type="NCBI Taxonomy" id="109957"/>
    <lineage>
        <taxon>Eukaryota</taxon>
        <taxon>Fungi</taxon>
        <taxon>Fungi incertae sedis</taxon>
        <taxon>Chytridiomycota</taxon>
        <taxon>Chytridiomycota incertae sedis</taxon>
        <taxon>Chytridiomycetes</taxon>
        <taxon>Chytridiales</taxon>
        <taxon>Chytriomycetaceae</taxon>
        <taxon>Physocladia</taxon>
    </lineage>
</organism>
<proteinExistence type="predicted"/>
<reference evidence="1" key="1">
    <citation type="submission" date="2020-05" db="EMBL/GenBank/DDBJ databases">
        <title>Phylogenomic resolution of chytrid fungi.</title>
        <authorList>
            <person name="Stajich J.E."/>
            <person name="Amses K."/>
            <person name="Simmons R."/>
            <person name="Seto K."/>
            <person name="Myers J."/>
            <person name="Bonds A."/>
            <person name="Quandt C.A."/>
            <person name="Barry K."/>
            <person name="Liu P."/>
            <person name="Grigoriev I."/>
            <person name="Longcore J.E."/>
            <person name="James T.Y."/>
        </authorList>
    </citation>
    <scope>NUCLEOTIDE SEQUENCE</scope>
    <source>
        <strain evidence="1">JEL0513</strain>
    </source>
</reference>
<dbReference type="EMBL" id="JADGJH010000496">
    <property type="protein sequence ID" value="KAJ3127733.1"/>
    <property type="molecule type" value="Genomic_DNA"/>
</dbReference>
<gene>
    <name evidence="1" type="ORF">HK100_009575</name>
</gene>
<protein>
    <submittedName>
        <fullName evidence="1">Uncharacterized protein</fullName>
    </submittedName>
</protein>
<accession>A0AAD5T5U6</accession>
<evidence type="ECO:0000313" key="2">
    <source>
        <dbReference type="Proteomes" id="UP001211907"/>
    </source>
</evidence>